<evidence type="ECO:0000313" key="6">
    <source>
        <dbReference type="EMBL" id="CAH1221691.1"/>
    </source>
</evidence>
<comment type="similarity">
    <text evidence="4">Belongs to the class-I pyridoxal-phosphate-dependent aminotransferase family.</text>
</comment>
<dbReference type="InterPro" id="IPR004839">
    <property type="entry name" value="Aminotransferase_I/II_large"/>
</dbReference>
<dbReference type="EC" id="2.6.1.-" evidence="4"/>
<dbReference type="InterPro" id="IPR015422">
    <property type="entry name" value="PyrdxlP-dep_Trfase_small"/>
</dbReference>
<dbReference type="InterPro" id="IPR015421">
    <property type="entry name" value="PyrdxlP-dep_Trfase_major"/>
</dbReference>
<dbReference type="GO" id="GO:0010285">
    <property type="term" value="F:L,L-diaminopimelate aminotransferase activity"/>
    <property type="evidence" value="ECO:0007669"/>
    <property type="project" value="UniProtKB-EC"/>
</dbReference>
<evidence type="ECO:0000256" key="2">
    <source>
        <dbReference type="ARBA" id="ARBA00022576"/>
    </source>
</evidence>
<keyword evidence="7" id="KW-1185">Reference proteome</keyword>
<sequence length="420" mass="46290">MSEYGANKRMEGEATVTTRSWRADRLNKLGSSIFAEVAEWLEAARKQGQDVIDLSIGSPDIPPSDAIRKALSEAVLREDAYGYPGSKGSAAFLQQAADWLLYRFGIAMDPSSEVLSLMGSQDGLGHLGLSLCNPGDVALVPDPGYPVYSAGLALAGIEPYYMPLRAENNFLPDFEDIPQEVWQRARFMLLNYPSNPVSAVADEVFYAKAIAAAKQHHVLIVHDLAYSEMAFDGYRPLSIFQIEGAIDVAVEFHSLSKSFNMAGCRIGFLIGNREAVGALRELKANIDYGVFLPIQEAGIVALQEDMKGNKGSVGPVYEKRRNVLLDALRDEGWDIAKPKATMFVWAPLPPMRWNLSEKWNSRRISREMLTHAGVAVVPGDAFGAEGEGYVRIALVEDEQRLIEAARRIGHFIRGEQIINK</sequence>
<dbReference type="PROSITE" id="PS00105">
    <property type="entry name" value="AA_TRANSFER_CLASS_1"/>
    <property type="match status" value="1"/>
</dbReference>
<proteinExistence type="inferred from homology"/>
<organism evidence="6 7">
    <name type="scientific">Paenibacillus plantiphilus</name>
    <dbReference type="NCBI Taxonomy" id="2905650"/>
    <lineage>
        <taxon>Bacteria</taxon>
        <taxon>Bacillati</taxon>
        <taxon>Bacillota</taxon>
        <taxon>Bacilli</taxon>
        <taxon>Bacillales</taxon>
        <taxon>Paenibacillaceae</taxon>
        <taxon>Paenibacillus</taxon>
    </lineage>
</organism>
<dbReference type="Gene3D" id="3.90.1150.10">
    <property type="entry name" value="Aspartate Aminotransferase, domain 1"/>
    <property type="match status" value="1"/>
</dbReference>
<dbReference type="Pfam" id="PF00155">
    <property type="entry name" value="Aminotran_1_2"/>
    <property type="match status" value="1"/>
</dbReference>
<dbReference type="Proteomes" id="UP000838686">
    <property type="component" value="Unassembled WGS sequence"/>
</dbReference>
<keyword evidence="2 4" id="KW-0032">Aminotransferase</keyword>
<protein>
    <recommendedName>
        <fullName evidence="4">Aminotransferase</fullName>
        <ecNumber evidence="4">2.6.1.-</ecNumber>
    </recommendedName>
</protein>
<keyword evidence="3 4" id="KW-0808">Transferase</keyword>
<name>A0ABN8H332_9BACL</name>
<gene>
    <name evidence="6" type="primary">dapL_2</name>
    <name evidence="6" type="ORF">PAECIP111893_04762</name>
</gene>
<dbReference type="CDD" id="cd00609">
    <property type="entry name" value="AAT_like"/>
    <property type="match status" value="1"/>
</dbReference>
<dbReference type="SUPFAM" id="SSF53383">
    <property type="entry name" value="PLP-dependent transferases"/>
    <property type="match status" value="1"/>
</dbReference>
<dbReference type="EMBL" id="CAKMMF010000036">
    <property type="protein sequence ID" value="CAH1221691.1"/>
    <property type="molecule type" value="Genomic_DNA"/>
</dbReference>
<dbReference type="RefSeq" id="WP_236345550.1">
    <property type="nucleotide sequence ID" value="NZ_CAKMMF010000036.1"/>
</dbReference>
<evidence type="ECO:0000256" key="4">
    <source>
        <dbReference type="RuleBase" id="RU000481"/>
    </source>
</evidence>
<evidence type="ECO:0000259" key="5">
    <source>
        <dbReference type="Pfam" id="PF00155"/>
    </source>
</evidence>
<comment type="caution">
    <text evidence="6">The sequence shown here is derived from an EMBL/GenBank/DDBJ whole genome shotgun (WGS) entry which is preliminary data.</text>
</comment>
<feature type="domain" description="Aminotransferase class I/classII large" evidence="5">
    <location>
        <begin position="50"/>
        <end position="408"/>
    </location>
</feature>
<dbReference type="InterPro" id="IPR004838">
    <property type="entry name" value="NHTrfase_class1_PyrdxlP-BS"/>
</dbReference>
<evidence type="ECO:0000313" key="7">
    <source>
        <dbReference type="Proteomes" id="UP000838686"/>
    </source>
</evidence>
<evidence type="ECO:0000256" key="3">
    <source>
        <dbReference type="ARBA" id="ARBA00022679"/>
    </source>
</evidence>
<accession>A0ABN8H332</accession>
<reference evidence="6" key="1">
    <citation type="submission" date="2022-01" db="EMBL/GenBank/DDBJ databases">
        <authorList>
            <person name="Criscuolo A."/>
        </authorList>
    </citation>
    <scope>NUCLEOTIDE SEQUENCE</scope>
    <source>
        <strain evidence="6">CIP111893</strain>
    </source>
</reference>
<comment type="cofactor">
    <cofactor evidence="1 4">
        <name>pyridoxal 5'-phosphate</name>
        <dbReference type="ChEBI" id="CHEBI:597326"/>
    </cofactor>
</comment>
<dbReference type="Gene3D" id="3.40.640.10">
    <property type="entry name" value="Type I PLP-dependent aspartate aminotransferase-like (Major domain)"/>
    <property type="match status" value="1"/>
</dbReference>
<dbReference type="PANTHER" id="PTHR42832">
    <property type="entry name" value="AMINO ACID AMINOTRANSFERASE"/>
    <property type="match status" value="1"/>
</dbReference>
<dbReference type="InterPro" id="IPR050881">
    <property type="entry name" value="LL-DAP_aminotransferase"/>
</dbReference>
<dbReference type="PANTHER" id="PTHR42832:SF3">
    <property type="entry name" value="L-GLUTAMINE--4-(METHYLSULFANYL)-2-OXOBUTANOATE AMINOTRANSFERASE"/>
    <property type="match status" value="1"/>
</dbReference>
<dbReference type="InterPro" id="IPR015424">
    <property type="entry name" value="PyrdxlP-dep_Trfase"/>
</dbReference>
<evidence type="ECO:0000256" key="1">
    <source>
        <dbReference type="ARBA" id="ARBA00001933"/>
    </source>
</evidence>